<dbReference type="AlphaFoldDB" id="A0A382NNA0"/>
<organism evidence="1">
    <name type="scientific">marine metagenome</name>
    <dbReference type="NCBI Taxonomy" id="408172"/>
    <lineage>
        <taxon>unclassified sequences</taxon>
        <taxon>metagenomes</taxon>
        <taxon>ecological metagenomes</taxon>
    </lineage>
</organism>
<evidence type="ECO:0000313" key="1">
    <source>
        <dbReference type="EMBL" id="SVC62693.1"/>
    </source>
</evidence>
<protein>
    <submittedName>
        <fullName evidence="1">Uncharacterized protein</fullName>
    </submittedName>
</protein>
<feature type="non-terminal residue" evidence="1">
    <location>
        <position position="1"/>
    </location>
</feature>
<name>A0A382NNA0_9ZZZZ</name>
<dbReference type="EMBL" id="UINC01101687">
    <property type="protein sequence ID" value="SVC62693.1"/>
    <property type="molecule type" value="Genomic_DNA"/>
</dbReference>
<gene>
    <name evidence="1" type="ORF">METZ01_LOCUS315547</name>
</gene>
<reference evidence="1" key="1">
    <citation type="submission" date="2018-05" db="EMBL/GenBank/DDBJ databases">
        <authorList>
            <person name="Lanie J.A."/>
            <person name="Ng W.-L."/>
            <person name="Kazmierczak K.M."/>
            <person name="Andrzejewski T.M."/>
            <person name="Davidsen T.M."/>
            <person name="Wayne K.J."/>
            <person name="Tettelin H."/>
            <person name="Glass J.I."/>
            <person name="Rusch D."/>
            <person name="Podicherti R."/>
            <person name="Tsui H.-C.T."/>
            <person name="Winkler M.E."/>
        </authorList>
    </citation>
    <scope>NUCLEOTIDE SEQUENCE</scope>
</reference>
<proteinExistence type="predicted"/>
<sequence length="197" mass="22617">TWYYFTLNGPDNRQEYDGRAWTENDFKAMRDYEGTHHLTLHLTGELAALYGEFVSSDSLGVLSDSLGTDNITVVRDRHFYENVGKYDQFVGGWSDINTDWYWEEKDVGDSIEIIIKTPMKVNYLDQRFESNQMLTFAKYSVSVLMFNHVVSGLEAVWSSQRKTQGKTQSNKIETDVSLLYNPYNAFGIGGVSFTFGF</sequence>
<accession>A0A382NNA0</accession>